<dbReference type="PANTHER" id="PTHR12834:SF12">
    <property type="entry name" value="SIGNAL RECOGNITION PARTICLE 9 KDA PROTEIN"/>
    <property type="match status" value="1"/>
</dbReference>
<feature type="compositionally biased region" description="Basic residues" evidence="1">
    <location>
        <begin position="130"/>
        <end position="139"/>
    </location>
</feature>
<dbReference type="EMBL" id="LUGH01000502">
    <property type="protein sequence ID" value="OBZ84509.1"/>
    <property type="molecule type" value="Genomic_DNA"/>
</dbReference>
<feature type="region of interest" description="Disordered" evidence="1">
    <location>
        <begin position="114"/>
        <end position="139"/>
    </location>
</feature>
<feature type="domain" description="SRP9" evidence="2">
    <location>
        <begin position="24"/>
        <end position="92"/>
    </location>
</feature>
<dbReference type="SUPFAM" id="SSF54762">
    <property type="entry name" value="Signal recognition particle alu RNA binding heterodimer, SRP9/14"/>
    <property type="match status" value="1"/>
</dbReference>
<dbReference type="AlphaFoldDB" id="A0A1C7N7C1"/>
<dbReference type="Gene3D" id="3.30.720.10">
    <property type="entry name" value="Signal recognition particle alu RNA binding heterodimer, srp9/1"/>
    <property type="match status" value="1"/>
</dbReference>
<gene>
    <name evidence="3" type="primary">ZK512.4</name>
    <name evidence="3" type="ORF">A0J61_07450</name>
</gene>
<dbReference type="GO" id="GO:0008312">
    <property type="term" value="F:7S RNA binding"/>
    <property type="evidence" value="ECO:0007669"/>
    <property type="project" value="InterPro"/>
</dbReference>
<reference evidence="3 4" key="1">
    <citation type="submission" date="2016-03" db="EMBL/GenBank/DDBJ databases">
        <title>Choanephora cucurbitarum.</title>
        <authorList>
            <person name="Min B."/>
            <person name="Park H."/>
            <person name="Park J.-H."/>
            <person name="Shin H.-D."/>
            <person name="Choi I.-G."/>
        </authorList>
    </citation>
    <scope>NUCLEOTIDE SEQUENCE [LARGE SCALE GENOMIC DNA]</scope>
    <source>
        <strain evidence="3 4">KUS-F28377</strain>
    </source>
</reference>
<dbReference type="GO" id="GO:0006614">
    <property type="term" value="P:SRP-dependent cotranslational protein targeting to membrane"/>
    <property type="evidence" value="ECO:0007669"/>
    <property type="project" value="InterPro"/>
</dbReference>
<evidence type="ECO:0000256" key="1">
    <source>
        <dbReference type="SAM" id="MobiDB-lite"/>
    </source>
</evidence>
<dbReference type="InterPro" id="IPR039432">
    <property type="entry name" value="SRP9_dom"/>
</dbReference>
<dbReference type="OrthoDB" id="360923at2759"/>
<evidence type="ECO:0000259" key="2">
    <source>
        <dbReference type="Pfam" id="PF05486"/>
    </source>
</evidence>
<dbReference type="Proteomes" id="UP000093000">
    <property type="component" value="Unassembled WGS sequence"/>
</dbReference>
<protein>
    <submittedName>
        <fullName evidence="3">Signal recognition particle protein</fullName>
    </submittedName>
</protein>
<dbReference type="PANTHER" id="PTHR12834">
    <property type="entry name" value="SIGNAL RECOGNITION PARTICLE 9 KDA PROTEIN"/>
    <property type="match status" value="1"/>
</dbReference>
<proteinExistence type="predicted"/>
<organism evidence="3 4">
    <name type="scientific">Choanephora cucurbitarum</name>
    <dbReference type="NCBI Taxonomy" id="101091"/>
    <lineage>
        <taxon>Eukaryota</taxon>
        <taxon>Fungi</taxon>
        <taxon>Fungi incertae sedis</taxon>
        <taxon>Mucoromycota</taxon>
        <taxon>Mucoromycotina</taxon>
        <taxon>Mucoromycetes</taxon>
        <taxon>Mucorales</taxon>
        <taxon>Mucorineae</taxon>
        <taxon>Choanephoraceae</taxon>
        <taxon>Choanephoroideae</taxon>
        <taxon>Choanephora</taxon>
    </lineage>
</organism>
<dbReference type="GO" id="GO:0005786">
    <property type="term" value="C:signal recognition particle, endoplasmic reticulum targeting"/>
    <property type="evidence" value="ECO:0007669"/>
    <property type="project" value="TreeGrafter"/>
</dbReference>
<keyword evidence="4" id="KW-1185">Reference proteome</keyword>
<accession>A0A1C7N7C1</accession>
<dbReference type="FunCoup" id="A0A1C7N7C1">
    <property type="interactions" value="4"/>
</dbReference>
<name>A0A1C7N7C1_9FUNG</name>
<dbReference type="InterPro" id="IPR039914">
    <property type="entry name" value="SRP9-like"/>
</dbReference>
<dbReference type="InterPro" id="IPR009018">
    <property type="entry name" value="Signal_recog_particle_SRP9/14"/>
</dbReference>
<evidence type="ECO:0000313" key="3">
    <source>
        <dbReference type="EMBL" id="OBZ84509.1"/>
    </source>
</evidence>
<sequence length="139" mass="16084">MLLWQLEKEKQPLTYDWPALMYITNWDEFQKAAEDIYTASPEQTRYVHTFQRSDGDLVLKVTDDRTLVKYKTNQMTDLKKFIALNSELMLKMMNKEMAIDEDTVIPDAAPVSVAKNSVPEVKTASPKQTPKGKKGKKRR</sequence>
<dbReference type="STRING" id="101091.A0A1C7N7C1"/>
<dbReference type="Pfam" id="PF05486">
    <property type="entry name" value="SRP9-21"/>
    <property type="match status" value="1"/>
</dbReference>
<evidence type="ECO:0000313" key="4">
    <source>
        <dbReference type="Proteomes" id="UP000093000"/>
    </source>
</evidence>
<comment type="caution">
    <text evidence="3">The sequence shown here is derived from an EMBL/GenBank/DDBJ whole genome shotgun (WGS) entry which is preliminary data.</text>
</comment>
<dbReference type="InParanoid" id="A0A1C7N7C1"/>